<accession>A0A094YIC3</accession>
<evidence type="ECO:0000259" key="3">
    <source>
        <dbReference type="Pfam" id="PF02769"/>
    </source>
</evidence>
<dbReference type="CDD" id="cd02192">
    <property type="entry name" value="PurM-like3"/>
    <property type="match status" value="1"/>
</dbReference>
<name>A0A094YIC3_9PROT</name>
<dbReference type="InterPro" id="IPR016188">
    <property type="entry name" value="PurM-like_N"/>
</dbReference>
<dbReference type="SUPFAM" id="SSF55326">
    <property type="entry name" value="PurM N-terminal domain-like"/>
    <property type="match status" value="1"/>
</dbReference>
<dbReference type="GO" id="GO:0009030">
    <property type="term" value="F:thiamine-phosphate kinase activity"/>
    <property type="evidence" value="ECO:0007669"/>
    <property type="project" value="InterPro"/>
</dbReference>
<dbReference type="PATRIC" id="fig|104102.7.peg.3211"/>
<sequence>MVAAPAAPHPAGGVMTHDLATLLTTLRHSRALASKQDIAEAAAILQPASPDAIRLGDDCAAIPDGDGYLLLASEGFQDSFVRAMPWFAGYCGVMVNVSDIAAMGGRPVAVVDALWSNTSEAATSMLTGLHEGARTYGVPVVGGHTNMRSTHNSLSVAILGRGRHLLTSFDACPGEVLITAIDLRGRWHDPHPFWDASSTLCGTEGAARLRDDLELLPCIAEDGLSRAAKDISMAGVLGTALMLAECSGIGMTITLDDIPRPDQAPMERWLSAFPSYGYLLTARPENADAIMARFHGRDIAASVIGRCNSTQRLDVTWAGERETFWDLAQTPFMGFAP</sequence>
<dbReference type="STRING" id="104102.AtDm6_3257"/>
<evidence type="ECO:0000313" key="5">
    <source>
        <dbReference type="Proteomes" id="UP000029448"/>
    </source>
</evidence>
<dbReference type="SUPFAM" id="SSF56042">
    <property type="entry name" value="PurM C-terminal domain-like"/>
    <property type="match status" value="1"/>
</dbReference>
<dbReference type="PIRSF" id="PIRSF036540">
    <property type="entry name" value="UCP036540_AIR"/>
    <property type="match status" value="1"/>
</dbReference>
<dbReference type="NCBIfam" id="TIGR04049">
    <property type="entry name" value="AIR_rel_sll0787"/>
    <property type="match status" value="1"/>
</dbReference>
<dbReference type="PANTHER" id="PTHR30270:SF0">
    <property type="entry name" value="THIAMINE-MONOPHOSPHATE KINASE"/>
    <property type="match status" value="1"/>
</dbReference>
<proteinExistence type="predicted"/>
<dbReference type="InterPro" id="IPR036921">
    <property type="entry name" value="PurM-like_N_sf"/>
</dbReference>
<comment type="caution">
    <text evidence="4">The sequence shown here is derived from an EMBL/GenBank/DDBJ whole genome shotgun (WGS) entry which is preliminary data.</text>
</comment>
<evidence type="ECO:0000259" key="2">
    <source>
        <dbReference type="Pfam" id="PF00586"/>
    </source>
</evidence>
<keyword evidence="5" id="KW-1185">Reference proteome</keyword>
<dbReference type="InterPro" id="IPR024030">
    <property type="entry name" value="AIR_synthase-rel_sll0787"/>
</dbReference>
<dbReference type="Proteomes" id="UP000029448">
    <property type="component" value="Unassembled WGS sequence"/>
</dbReference>
<dbReference type="InterPro" id="IPR011413">
    <property type="entry name" value="UCP036540_AIR"/>
</dbReference>
<dbReference type="Gene3D" id="3.30.1330.10">
    <property type="entry name" value="PurM-like, N-terminal domain"/>
    <property type="match status" value="1"/>
</dbReference>
<dbReference type="Pfam" id="PF02769">
    <property type="entry name" value="AIRS_C"/>
    <property type="match status" value="1"/>
</dbReference>
<organism evidence="4 5">
    <name type="scientific">Acetobacter tropicalis</name>
    <dbReference type="NCBI Taxonomy" id="104102"/>
    <lineage>
        <taxon>Bacteria</taxon>
        <taxon>Pseudomonadati</taxon>
        <taxon>Pseudomonadota</taxon>
        <taxon>Alphaproteobacteria</taxon>
        <taxon>Acetobacterales</taxon>
        <taxon>Acetobacteraceae</taxon>
        <taxon>Acetobacter</taxon>
    </lineage>
</organism>
<feature type="domain" description="PurM-like C-terminal" evidence="3">
    <location>
        <begin position="213"/>
        <end position="317"/>
    </location>
</feature>
<dbReference type="InterPro" id="IPR006283">
    <property type="entry name" value="ThiL-like"/>
</dbReference>
<dbReference type="InterPro" id="IPR036676">
    <property type="entry name" value="PurM-like_C_sf"/>
</dbReference>
<protein>
    <submittedName>
        <fullName evidence="4">Selenophosphate synthetase-related</fullName>
    </submittedName>
</protein>
<evidence type="ECO:0000256" key="1">
    <source>
        <dbReference type="ARBA" id="ARBA00022977"/>
    </source>
</evidence>
<gene>
    <name evidence="4" type="ORF">AtDm6_3257</name>
</gene>
<dbReference type="Pfam" id="PF00586">
    <property type="entry name" value="AIRS"/>
    <property type="match status" value="1"/>
</dbReference>
<dbReference type="Gene3D" id="3.90.650.10">
    <property type="entry name" value="PurM-like C-terminal domain"/>
    <property type="match status" value="1"/>
</dbReference>
<dbReference type="AlphaFoldDB" id="A0A094YIC3"/>
<dbReference type="PANTHER" id="PTHR30270">
    <property type="entry name" value="THIAMINE-MONOPHOSPHATE KINASE"/>
    <property type="match status" value="1"/>
</dbReference>
<dbReference type="InterPro" id="IPR010918">
    <property type="entry name" value="PurM-like_C_dom"/>
</dbReference>
<feature type="domain" description="PurM-like N-terminal" evidence="2">
    <location>
        <begin position="56"/>
        <end position="160"/>
    </location>
</feature>
<dbReference type="GO" id="GO:0009228">
    <property type="term" value="P:thiamine biosynthetic process"/>
    <property type="evidence" value="ECO:0007669"/>
    <property type="project" value="UniProtKB-KW"/>
</dbReference>
<reference evidence="4 5" key="1">
    <citation type="submission" date="2014-06" db="EMBL/GenBank/DDBJ databases">
        <title>Functional and comparative genomic analyses of the Drosophila gut microbiota identify candidate symbiosis factors.</title>
        <authorList>
            <person name="Newell P.D."/>
            <person name="Chaston J.M."/>
            <person name="Douglas A.E."/>
        </authorList>
    </citation>
    <scope>NUCLEOTIDE SEQUENCE [LARGE SCALE GENOMIC DNA]</scope>
    <source>
        <strain evidence="4 5">DmCS_006</strain>
    </source>
</reference>
<evidence type="ECO:0000313" key="4">
    <source>
        <dbReference type="EMBL" id="KGB21097.1"/>
    </source>
</evidence>
<dbReference type="EMBL" id="JOKM01000104">
    <property type="protein sequence ID" value="KGB21097.1"/>
    <property type="molecule type" value="Genomic_DNA"/>
</dbReference>
<keyword evidence="1" id="KW-0784">Thiamine biosynthesis</keyword>